<evidence type="ECO:0000256" key="2">
    <source>
        <dbReference type="ARBA" id="ARBA00008133"/>
    </source>
</evidence>
<evidence type="ECO:0000256" key="5">
    <source>
        <dbReference type="ARBA" id="ARBA00023244"/>
    </source>
</evidence>
<evidence type="ECO:0000256" key="7">
    <source>
        <dbReference type="ARBA" id="ARBA00040167"/>
    </source>
</evidence>
<dbReference type="PANTHER" id="PTHR38042:SF1">
    <property type="entry name" value="UROPORPHYRINOGEN-III SYNTHASE, CHLOROPLASTIC"/>
    <property type="match status" value="1"/>
</dbReference>
<dbReference type="EC" id="4.2.1.75" evidence="3 9"/>
<dbReference type="InterPro" id="IPR036108">
    <property type="entry name" value="4pyrrol_syn_uPrphyn_synt_sf"/>
</dbReference>
<proteinExistence type="inferred from homology"/>
<evidence type="ECO:0000256" key="6">
    <source>
        <dbReference type="ARBA" id="ARBA00037589"/>
    </source>
</evidence>
<comment type="catalytic activity">
    <reaction evidence="8 9">
        <text>hydroxymethylbilane = uroporphyrinogen III + H2O</text>
        <dbReference type="Rhea" id="RHEA:18965"/>
        <dbReference type="ChEBI" id="CHEBI:15377"/>
        <dbReference type="ChEBI" id="CHEBI:57308"/>
        <dbReference type="ChEBI" id="CHEBI:57845"/>
        <dbReference type="EC" id="4.2.1.75"/>
    </reaction>
</comment>
<keyword evidence="4 9" id="KW-0456">Lyase</keyword>
<protein>
    <recommendedName>
        <fullName evidence="7 9">Uroporphyrinogen-III synthase</fullName>
        <ecNumber evidence="3 9">4.2.1.75</ecNumber>
    </recommendedName>
</protein>
<dbReference type="RefSeq" id="WP_169931545.1">
    <property type="nucleotide sequence ID" value="NZ_PIPR01000004.1"/>
</dbReference>
<dbReference type="AlphaFoldDB" id="A0A7Z6ZRV8"/>
<accession>A0A7Z6ZRV8</accession>
<dbReference type="Gene3D" id="3.40.50.10090">
    <property type="match status" value="2"/>
</dbReference>
<evidence type="ECO:0000256" key="9">
    <source>
        <dbReference type="RuleBase" id="RU366031"/>
    </source>
</evidence>
<keyword evidence="12" id="KW-1185">Reference proteome</keyword>
<evidence type="ECO:0000313" key="12">
    <source>
        <dbReference type="Proteomes" id="UP000287766"/>
    </source>
</evidence>
<dbReference type="SUPFAM" id="SSF69618">
    <property type="entry name" value="HemD-like"/>
    <property type="match status" value="1"/>
</dbReference>
<dbReference type="InterPro" id="IPR003754">
    <property type="entry name" value="4pyrrol_synth_uPrphyn_synth"/>
</dbReference>
<sequence>MTTKHGVLILRPHDQAKALEQEFLQQTEQPIETHICSMVDVVAFDDPRVRTSDVLAKRYSGALMVSVNAARFLSEQMQRENLTAPVARWFAVGPTSARAIARVVARPVTCPQRVHNSEALLALPELNQIAGQRWLIVRGKGGRELLADTLTARGATVDYLEVYERKPHPISAAELTQWHQHVRGIVVSSAEQLGYFLAAIPREQLSWLADCYWVVASDRLAALLPGPLRQRAVVAQSAATFAMFEAWQQATQMYQGNTKL</sequence>
<comment type="caution">
    <text evidence="11">The sequence shown here is derived from an EMBL/GenBank/DDBJ whole genome shotgun (WGS) entry which is preliminary data.</text>
</comment>
<evidence type="ECO:0000259" key="10">
    <source>
        <dbReference type="Pfam" id="PF02602"/>
    </source>
</evidence>
<evidence type="ECO:0000256" key="8">
    <source>
        <dbReference type="ARBA" id="ARBA00048617"/>
    </source>
</evidence>
<feature type="domain" description="Tetrapyrrole biosynthesis uroporphyrinogen III synthase" evidence="10">
    <location>
        <begin position="31"/>
        <end position="244"/>
    </location>
</feature>
<comment type="function">
    <text evidence="6 9">Catalyzes cyclization of the linear tetrapyrrole, hydroxymethylbilane, to the macrocyclic uroporphyrinogen III.</text>
</comment>
<evidence type="ECO:0000256" key="1">
    <source>
        <dbReference type="ARBA" id="ARBA00004772"/>
    </source>
</evidence>
<organism evidence="11 12">
    <name type="scientific">Pseudidiomarina aestuarii</name>
    <dbReference type="NCBI Taxonomy" id="624146"/>
    <lineage>
        <taxon>Bacteria</taxon>
        <taxon>Pseudomonadati</taxon>
        <taxon>Pseudomonadota</taxon>
        <taxon>Gammaproteobacteria</taxon>
        <taxon>Alteromonadales</taxon>
        <taxon>Idiomarinaceae</taxon>
        <taxon>Pseudidiomarina</taxon>
    </lineage>
</organism>
<evidence type="ECO:0000256" key="4">
    <source>
        <dbReference type="ARBA" id="ARBA00023239"/>
    </source>
</evidence>
<reference evidence="12" key="1">
    <citation type="journal article" date="2018" name="Front. Microbiol.">
        <title>Genome-Based Analysis Reveals the Taxonomy and Diversity of the Family Idiomarinaceae.</title>
        <authorList>
            <person name="Liu Y."/>
            <person name="Lai Q."/>
            <person name="Shao Z."/>
        </authorList>
    </citation>
    <scope>NUCLEOTIDE SEQUENCE [LARGE SCALE GENOMIC DNA]</scope>
    <source>
        <strain evidence="12">KYW314</strain>
    </source>
</reference>
<comment type="pathway">
    <text evidence="1 9">Porphyrin-containing compound metabolism; protoporphyrin-IX biosynthesis; coproporphyrinogen-III from 5-aminolevulinate: step 3/4.</text>
</comment>
<dbReference type="Proteomes" id="UP000287766">
    <property type="component" value="Unassembled WGS sequence"/>
</dbReference>
<comment type="similarity">
    <text evidence="2 9">Belongs to the uroporphyrinogen-III synthase family.</text>
</comment>
<gene>
    <name evidence="11" type="primary">hemD</name>
    <name evidence="11" type="ORF">CWE22_10985</name>
</gene>
<dbReference type="GO" id="GO:0004852">
    <property type="term" value="F:uroporphyrinogen-III synthase activity"/>
    <property type="evidence" value="ECO:0007669"/>
    <property type="project" value="UniProtKB-UniRule"/>
</dbReference>
<dbReference type="GO" id="GO:0006780">
    <property type="term" value="P:uroporphyrinogen III biosynthetic process"/>
    <property type="evidence" value="ECO:0007669"/>
    <property type="project" value="UniProtKB-UniRule"/>
</dbReference>
<evidence type="ECO:0000256" key="3">
    <source>
        <dbReference type="ARBA" id="ARBA00013109"/>
    </source>
</evidence>
<dbReference type="Pfam" id="PF02602">
    <property type="entry name" value="HEM4"/>
    <property type="match status" value="1"/>
</dbReference>
<dbReference type="EMBL" id="PIPR01000004">
    <property type="protein sequence ID" value="RUO38946.1"/>
    <property type="molecule type" value="Genomic_DNA"/>
</dbReference>
<dbReference type="PANTHER" id="PTHR38042">
    <property type="entry name" value="UROPORPHYRINOGEN-III SYNTHASE, CHLOROPLASTIC"/>
    <property type="match status" value="1"/>
</dbReference>
<dbReference type="InterPro" id="IPR039793">
    <property type="entry name" value="UROS/Hem4"/>
</dbReference>
<evidence type="ECO:0000313" key="11">
    <source>
        <dbReference type="EMBL" id="RUO38946.1"/>
    </source>
</evidence>
<dbReference type="GO" id="GO:0006782">
    <property type="term" value="P:protoporphyrinogen IX biosynthetic process"/>
    <property type="evidence" value="ECO:0007669"/>
    <property type="project" value="UniProtKB-UniRule"/>
</dbReference>
<keyword evidence="5 9" id="KW-0627">Porphyrin biosynthesis</keyword>
<dbReference type="UniPathway" id="UPA00251">
    <property type="reaction ID" value="UER00320"/>
</dbReference>
<name>A0A7Z6ZRV8_9GAMM</name>
<dbReference type="CDD" id="cd06578">
    <property type="entry name" value="HemD"/>
    <property type="match status" value="1"/>
</dbReference>